<name>A0A1J5JH08_NEOTH</name>
<sequence length="33" mass="3908">MLFASAPACWGEFILLRDDSAMNWQQLCMEEDW</sequence>
<reference evidence="1 2" key="1">
    <citation type="submission" date="2016-08" db="EMBL/GenBank/DDBJ databases">
        <title>Genome-based comparison of Moorella thermoacetic strains.</title>
        <authorList>
            <person name="Poehlein A."/>
            <person name="Bengelsdorf F.R."/>
            <person name="Esser C."/>
            <person name="Duerre P."/>
            <person name="Daniel R."/>
        </authorList>
    </citation>
    <scope>NUCLEOTIDE SEQUENCE [LARGE SCALE GENOMIC DNA]</scope>
    <source>
        <strain evidence="1 2">DSM 11768</strain>
    </source>
</reference>
<evidence type="ECO:0000313" key="2">
    <source>
        <dbReference type="Proteomes" id="UP000182743"/>
    </source>
</evidence>
<accession>A0A1J5JH08</accession>
<protein>
    <submittedName>
        <fullName evidence="1">Uncharacterized protein</fullName>
    </submittedName>
</protein>
<dbReference type="EMBL" id="MIHH01000016">
    <property type="protein sequence ID" value="OIQ08100.1"/>
    <property type="molecule type" value="Genomic_DNA"/>
</dbReference>
<evidence type="ECO:0000313" key="1">
    <source>
        <dbReference type="EMBL" id="OIQ08100.1"/>
    </source>
</evidence>
<dbReference type="Proteomes" id="UP000182743">
    <property type="component" value="Unassembled WGS sequence"/>
</dbReference>
<proteinExistence type="predicted"/>
<comment type="caution">
    <text evidence="1">The sequence shown here is derived from an EMBL/GenBank/DDBJ whole genome shotgun (WGS) entry which is preliminary data.</text>
</comment>
<dbReference type="AlphaFoldDB" id="A0A1J5JH08"/>
<organism evidence="1 2">
    <name type="scientific">Neomoorella thermoacetica</name>
    <name type="common">Clostridium thermoaceticum</name>
    <dbReference type="NCBI Taxonomy" id="1525"/>
    <lineage>
        <taxon>Bacteria</taxon>
        <taxon>Bacillati</taxon>
        <taxon>Bacillota</taxon>
        <taxon>Clostridia</taxon>
        <taxon>Neomoorellales</taxon>
        <taxon>Neomoorellaceae</taxon>
        <taxon>Neomoorella</taxon>
    </lineage>
</organism>
<gene>
    <name evidence="1" type="ORF">MOOR_22760</name>
</gene>